<feature type="transmembrane region" description="Helical" evidence="1">
    <location>
        <begin position="66"/>
        <end position="87"/>
    </location>
</feature>
<dbReference type="EMBL" id="BTSX01000004">
    <property type="protein sequence ID" value="GMS94627.1"/>
    <property type="molecule type" value="Genomic_DNA"/>
</dbReference>
<gene>
    <name evidence="2" type="ORF">PENTCL1PPCAC_16802</name>
</gene>
<evidence type="ECO:0000256" key="1">
    <source>
        <dbReference type="SAM" id="Phobius"/>
    </source>
</evidence>
<keyword evidence="1" id="KW-1133">Transmembrane helix</keyword>
<evidence type="ECO:0000313" key="3">
    <source>
        <dbReference type="Proteomes" id="UP001432027"/>
    </source>
</evidence>
<keyword evidence="1" id="KW-0812">Transmembrane</keyword>
<accession>A0AAV5TK90</accession>
<feature type="non-terminal residue" evidence="2">
    <location>
        <position position="1"/>
    </location>
</feature>
<keyword evidence="3" id="KW-1185">Reference proteome</keyword>
<proteinExistence type="predicted"/>
<comment type="caution">
    <text evidence="2">The sequence shown here is derived from an EMBL/GenBank/DDBJ whole genome shotgun (WGS) entry which is preliminary data.</text>
</comment>
<keyword evidence="1" id="KW-0472">Membrane</keyword>
<protein>
    <submittedName>
        <fullName evidence="2">Uncharacterized protein</fullName>
    </submittedName>
</protein>
<sequence length="110" mass="12226">DTASDENLLNTSPEYCLFRYSHKPLQSGHRIANTHTMTHSFAHLFCSFIFRLRALRPNRESGGSTMTSWISCIAVAIPTIIALVTCLSTTEGIHRPAWSDPRFAGYAILG</sequence>
<reference evidence="2" key="1">
    <citation type="submission" date="2023-10" db="EMBL/GenBank/DDBJ databases">
        <title>Genome assembly of Pristionchus species.</title>
        <authorList>
            <person name="Yoshida K."/>
            <person name="Sommer R.J."/>
        </authorList>
    </citation>
    <scope>NUCLEOTIDE SEQUENCE</scope>
    <source>
        <strain evidence="2">RS0144</strain>
    </source>
</reference>
<feature type="non-terminal residue" evidence="2">
    <location>
        <position position="110"/>
    </location>
</feature>
<dbReference type="AlphaFoldDB" id="A0AAV5TK90"/>
<evidence type="ECO:0000313" key="2">
    <source>
        <dbReference type="EMBL" id="GMS94627.1"/>
    </source>
</evidence>
<organism evidence="2 3">
    <name type="scientific">Pristionchus entomophagus</name>
    <dbReference type="NCBI Taxonomy" id="358040"/>
    <lineage>
        <taxon>Eukaryota</taxon>
        <taxon>Metazoa</taxon>
        <taxon>Ecdysozoa</taxon>
        <taxon>Nematoda</taxon>
        <taxon>Chromadorea</taxon>
        <taxon>Rhabditida</taxon>
        <taxon>Rhabditina</taxon>
        <taxon>Diplogasteromorpha</taxon>
        <taxon>Diplogasteroidea</taxon>
        <taxon>Neodiplogasteridae</taxon>
        <taxon>Pristionchus</taxon>
    </lineage>
</organism>
<name>A0AAV5TK90_9BILA</name>
<dbReference type="Proteomes" id="UP001432027">
    <property type="component" value="Unassembled WGS sequence"/>
</dbReference>